<dbReference type="Proteomes" id="UP000241872">
    <property type="component" value="Segment"/>
</dbReference>
<protein>
    <submittedName>
        <fullName evidence="2">Uncharacterized protein</fullName>
    </submittedName>
</protein>
<evidence type="ECO:0000313" key="3">
    <source>
        <dbReference type="Proteomes" id="UP000241872"/>
    </source>
</evidence>
<proteinExistence type="predicted"/>
<name>A0A2P1N540_9CAUD</name>
<organism evidence="2 3">
    <name type="scientific">Mycobacterium phage BigMama</name>
    <dbReference type="NCBI Taxonomy" id="2126786"/>
    <lineage>
        <taxon>Viruses</taxon>
        <taxon>Duplodnaviria</taxon>
        <taxon>Heunggongvirae</taxon>
        <taxon>Uroviricota</taxon>
        <taxon>Caudoviricetes</taxon>
        <taxon>Dclasvirinae</taxon>
        <taxon>Plotvirus</taxon>
        <taxon>Plotvirus plot</taxon>
    </lineage>
</organism>
<sequence>MANQITPPPSDVKPAEASAPEAQDSSSGKRKYLKFVGTKKISPSHRAGSHYHITEAQLVEAGVPRERCFKSKGSGKDALAVTEVTFGPETQHKVPLDAFYKEAADRLLQEPDIILVEE</sequence>
<evidence type="ECO:0000256" key="1">
    <source>
        <dbReference type="SAM" id="MobiDB-lite"/>
    </source>
</evidence>
<accession>A0A2P1N540</accession>
<gene>
    <name evidence="2" type="primary">20</name>
    <name evidence="2" type="ORF">PBI_BIGMAMA_20</name>
</gene>
<reference evidence="3" key="1">
    <citation type="submission" date="2018-03" db="EMBL/GenBank/DDBJ databases">
        <authorList>
            <person name="Robinson P."/>
            <person name="Figel D."/>
            <person name="Zack K.M."/>
            <person name="Garlena R.A."/>
            <person name="Russell D.A."/>
            <person name="Pope W.H."/>
            <person name="Jacobs-Sera D."/>
            <person name="Hatfull G.F."/>
        </authorList>
    </citation>
    <scope>NUCLEOTIDE SEQUENCE [LARGE SCALE GENOMIC DNA]</scope>
</reference>
<feature type="region of interest" description="Disordered" evidence="1">
    <location>
        <begin position="1"/>
        <end position="31"/>
    </location>
</feature>
<dbReference type="EMBL" id="MH025888">
    <property type="protein sequence ID" value="AVP43119.1"/>
    <property type="molecule type" value="Genomic_DNA"/>
</dbReference>
<feature type="compositionally biased region" description="Pro residues" evidence="1">
    <location>
        <begin position="1"/>
        <end position="11"/>
    </location>
</feature>
<evidence type="ECO:0000313" key="2">
    <source>
        <dbReference type="EMBL" id="AVP43119.1"/>
    </source>
</evidence>